<dbReference type="Pfam" id="PF05626">
    <property type="entry name" value="DUF790"/>
    <property type="match status" value="1"/>
</dbReference>
<evidence type="ECO:0000313" key="2">
    <source>
        <dbReference type="Proteomes" id="UP000050277"/>
    </source>
</evidence>
<evidence type="ECO:0000313" key="1">
    <source>
        <dbReference type="EMBL" id="KPL81410.1"/>
    </source>
</evidence>
<dbReference type="RefSeq" id="WP_054536703.1">
    <property type="nucleotide sequence ID" value="NZ_LGKP01000035.1"/>
</dbReference>
<gene>
    <name evidence="1" type="ORF">SE18_22475</name>
</gene>
<dbReference type="InterPro" id="IPR008508">
    <property type="entry name" value="Bax1"/>
</dbReference>
<dbReference type="PANTHER" id="PTHR39640">
    <property type="entry name" value="VNG6129C"/>
    <property type="match status" value="1"/>
</dbReference>
<organism evidence="1 2">
    <name type="scientific">Herpetosiphon geysericola</name>
    <dbReference type="NCBI Taxonomy" id="70996"/>
    <lineage>
        <taxon>Bacteria</taxon>
        <taxon>Bacillati</taxon>
        <taxon>Chloroflexota</taxon>
        <taxon>Chloroflexia</taxon>
        <taxon>Herpetosiphonales</taxon>
        <taxon>Herpetosiphonaceae</taxon>
        <taxon>Herpetosiphon</taxon>
    </lineage>
</organism>
<keyword evidence="2" id="KW-1185">Reference proteome</keyword>
<comment type="caution">
    <text evidence="1">The sequence shown here is derived from an EMBL/GenBank/DDBJ whole genome shotgun (WGS) entry which is preliminary data.</text>
</comment>
<accession>A0A0N8GPN7</accession>
<protein>
    <submittedName>
        <fullName evidence="1">Uncharacterized protein</fullName>
    </submittedName>
</protein>
<dbReference type="AlphaFoldDB" id="A0A0N8GPN7"/>
<sequence>MSFTPADFKYTSRNGELGRQLYPHQLRDDRYLAAIEYAIGYYEQMLGRARREFEAATLLEFFGDPKLARGLVACLRQTYRWHQPQIAEVLDQTTYQQLAERGLRNSADFRALLYAYANQSTGFILPSERWPAVNQLASEVGLTASQFERVLYLDDEQEALLVRSAERPEPSAIVALYNFHSLETGLRNCRSLQLRLDGDINALAVSAHNLAQRYNLRYELSEPEDCMATFVMLTLHGAKDALGNWTRTGRRIARCALRLLAAHPNTASEGLIQVHMQGKNSLVKLAKRELTVLGGTARYQHNTSGDSWETTLEQQFSQAWSRFVSKGNNAGWRIRRDPVPFSLAHRLLVPDFIAQRGSERIPIFVPATEAMAASLAQRLVGQPKVLVVVAKSYQSLLRNCQVAKVIYQTTPDMQAVLAQLEQLAPAQQPADRWSRLALRFDQAGFVAEAELLAILECRNAVEIGLALRGWREGTAQYVPNLGLFTPQKLRELGSMLGKAA</sequence>
<dbReference type="Proteomes" id="UP000050277">
    <property type="component" value="Unassembled WGS sequence"/>
</dbReference>
<dbReference type="PANTHER" id="PTHR39640:SF1">
    <property type="entry name" value="DUF790 FAMILY PROTEIN"/>
    <property type="match status" value="1"/>
</dbReference>
<proteinExistence type="predicted"/>
<dbReference type="EMBL" id="LGKP01000035">
    <property type="protein sequence ID" value="KPL81410.1"/>
    <property type="molecule type" value="Genomic_DNA"/>
</dbReference>
<reference evidence="1 2" key="1">
    <citation type="submission" date="2015-07" db="EMBL/GenBank/DDBJ databases">
        <title>Whole genome sequence of Herpetosiphon geysericola DSM 7119.</title>
        <authorList>
            <person name="Hemp J."/>
            <person name="Ward L.M."/>
            <person name="Pace L.A."/>
            <person name="Fischer W.W."/>
        </authorList>
    </citation>
    <scope>NUCLEOTIDE SEQUENCE [LARGE SCALE GENOMIC DNA]</scope>
    <source>
        <strain evidence="1 2">DSM 7119</strain>
    </source>
</reference>
<dbReference type="STRING" id="70996.SE18_22475"/>
<dbReference type="OrthoDB" id="138323at2"/>
<name>A0A0N8GPN7_9CHLR</name>